<dbReference type="EMBL" id="CACVKT020001865">
    <property type="protein sequence ID" value="CAC5372731.1"/>
    <property type="molecule type" value="Genomic_DNA"/>
</dbReference>
<dbReference type="AlphaFoldDB" id="A0A6J8AVR3"/>
<evidence type="ECO:0000313" key="3">
    <source>
        <dbReference type="Proteomes" id="UP000507470"/>
    </source>
</evidence>
<comment type="similarity">
    <text evidence="1">Belongs to the metallo-dependent hydrolases superfamily. TatD-type hydrolase family.</text>
</comment>
<sequence>MKTTSDKDETEVQKTQANHINGATLVRKREIVDVHCVKVNSHTLFAHIYHGIWLQVQRVGVARFNLDKQDDGGCKYTEEEYAEKWVELANGYLKQISNALGFKEIIQACDYFNQNRKYRDSCHQSIFLDEDVSPILSFNRINHFEPDTAYMKPYPVVSLSSLLHWKVLSLLVLDSGYLDITTEQSFQLYRPPVNINYVDSHFHMDKLRWRIGSSDFPQFNTDREDFLQLLLPKELDKIVNHERLRTLQIWLEDLDVLLDSKKVVAVGECGLDRTDRPSSKEYEKQKDILRKQEKIAKHKRLPVEVIHI</sequence>
<keyword evidence="2" id="KW-0378">Hydrolase</keyword>
<name>A0A6J8AVR3_MYTCO</name>
<dbReference type="SUPFAM" id="SSF51556">
    <property type="entry name" value="Metallo-dependent hydrolases"/>
    <property type="match status" value="1"/>
</dbReference>
<dbReference type="Proteomes" id="UP000507470">
    <property type="component" value="Unassembled WGS sequence"/>
</dbReference>
<gene>
    <name evidence="2" type="ORF">MCOR_10732</name>
</gene>
<protein>
    <submittedName>
        <fullName evidence="2">TatD</fullName>
        <ecNumber evidence="2">3.1.21.-</ecNumber>
    </submittedName>
</protein>
<organism evidence="2 3">
    <name type="scientific">Mytilus coruscus</name>
    <name type="common">Sea mussel</name>
    <dbReference type="NCBI Taxonomy" id="42192"/>
    <lineage>
        <taxon>Eukaryota</taxon>
        <taxon>Metazoa</taxon>
        <taxon>Spiralia</taxon>
        <taxon>Lophotrochozoa</taxon>
        <taxon>Mollusca</taxon>
        <taxon>Bivalvia</taxon>
        <taxon>Autobranchia</taxon>
        <taxon>Pteriomorphia</taxon>
        <taxon>Mytilida</taxon>
        <taxon>Mytiloidea</taxon>
        <taxon>Mytilidae</taxon>
        <taxon>Mytilinae</taxon>
        <taxon>Mytilus</taxon>
    </lineage>
</organism>
<evidence type="ECO:0000256" key="1">
    <source>
        <dbReference type="ARBA" id="ARBA00009275"/>
    </source>
</evidence>
<dbReference type="InterPro" id="IPR001130">
    <property type="entry name" value="TatD-like"/>
</dbReference>
<keyword evidence="3" id="KW-1185">Reference proteome</keyword>
<evidence type="ECO:0000313" key="2">
    <source>
        <dbReference type="EMBL" id="CAC5372731.1"/>
    </source>
</evidence>
<dbReference type="Gene3D" id="3.20.20.140">
    <property type="entry name" value="Metal-dependent hydrolases"/>
    <property type="match status" value="1"/>
</dbReference>
<proteinExistence type="inferred from homology"/>
<accession>A0A6J8AVR3</accession>
<dbReference type="Pfam" id="PF01026">
    <property type="entry name" value="TatD_DNase"/>
    <property type="match status" value="1"/>
</dbReference>
<reference evidence="2 3" key="1">
    <citation type="submission" date="2020-06" db="EMBL/GenBank/DDBJ databases">
        <authorList>
            <person name="Li R."/>
            <person name="Bekaert M."/>
        </authorList>
    </citation>
    <scope>NUCLEOTIDE SEQUENCE [LARGE SCALE GENOMIC DNA]</scope>
    <source>
        <strain evidence="3">wild</strain>
    </source>
</reference>
<dbReference type="EC" id="3.1.21.-" evidence="2"/>
<dbReference type="GO" id="GO:0016788">
    <property type="term" value="F:hydrolase activity, acting on ester bonds"/>
    <property type="evidence" value="ECO:0007669"/>
    <property type="project" value="InterPro"/>
</dbReference>
<dbReference type="InterPro" id="IPR032466">
    <property type="entry name" value="Metal_Hydrolase"/>
</dbReference>